<comment type="similarity">
    <text evidence="1">Belongs to the peptidase S51 family.</text>
</comment>
<evidence type="ECO:0000313" key="6">
    <source>
        <dbReference type="Proteomes" id="UP000289841"/>
    </source>
</evidence>
<dbReference type="Gene3D" id="3.40.50.880">
    <property type="match status" value="1"/>
</dbReference>
<evidence type="ECO:0000313" key="5">
    <source>
        <dbReference type="EMBL" id="VEU81244.1"/>
    </source>
</evidence>
<dbReference type="Pfam" id="PF03575">
    <property type="entry name" value="Peptidase_S51"/>
    <property type="match status" value="1"/>
</dbReference>
<dbReference type="STRING" id="1278311.GCA_000428705_00617"/>
<keyword evidence="3 5" id="KW-0378">Hydrolase</keyword>
<evidence type="ECO:0000256" key="1">
    <source>
        <dbReference type="ARBA" id="ARBA00006534"/>
    </source>
</evidence>
<keyword evidence="2" id="KW-0645">Protease</keyword>
<accession>A0A449BFM2</accession>
<gene>
    <name evidence="5" type="ORF">NCTC10138_01642</name>
</gene>
<dbReference type="GO" id="GO:0006508">
    <property type="term" value="P:proteolysis"/>
    <property type="evidence" value="ECO:0007669"/>
    <property type="project" value="UniProtKB-KW"/>
</dbReference>
<dbReference type="OrthoDB" id="3373764at2"/>
<dbReference type="InterPro" id="IPR005320">
    <property type="entry name" value="Peptidase_S51"/>
</dbReference>
<sequence length="202" mass="22682">MKKLFLTSSFKDVHEKLYEFTGDLTGKRVTFIPTAGNVEKFNVNIKSGIKSIEKLGMIVDLLDVSKADNSEIERKILENDIIYISGGNTFYLLQELKKSNAFEMIKQEVEKGKLYIGESAGSIITSPNIEYIKLMDTIKKAPELSDLKGLALVEFYTVPHQGNFPFKNAVEKILKTYASELNLQPISNKEVIVVSGKEVKII</sequence>
<dbReference type="EMBL" id="LR215048">
    <property type="protein sequence ID" value="VEU81244.1"/>
    <property type="molecule type" value="Genomic_DNA"/>
</dbReference>
<evidence type="ECO:0000256" key="2">
    <source>
        <dbReference type="ARBA" id="ARBA00022670"/>
    </source>
</evidence>
<dbReference type="EC" id="3.4.21.-" evidence="5"/>
<dbReference type="SUPFAM" id="SSF52317">
    <property type="entry name" value="Class I glutamine amidotransferase-like"/>
    <property type="match status" value="1"/>
</dbReference>
<proteinExistence type="inferred from homology"/>
<dbReference type="InterPro" id="IPR029062">
    <property type="entry name" value="Class_I_gatase-like"/>
</dbReference>
<dbReference type="PANTHER" id="PTHR20842">
    <property type="entry name" value="PROTEASE S51 ALPHA-ASPARTYL DIPEPTIDASE"/>
    <property type="match status" value="1"/>
</dbReference>
<organism evidence="5 6">
    <name type="scientific">Haploplasma axanthum</name>
    <name type="common">Acholeplasma axanthum</name>
    <dbReference type="NCBI Taxonomy" id="29552"/>
    <lineage>
        <taxon>Bacteria</taxon>
        <taxon>Bacillati</taxon>
        <taxon>Mycoplasmatota</taxon>
        <taxon>Mollicutes</taxon>
        <taxon>Acholeplasmatales</taxon>
        <taxon>Acholeplasmataceae</taxon>
        <taxon>Haploplasma</taxon>
    </lineage>
</organism>
<evidence type="ECO:0000256" key="4">
    <source>
        <dbReference type="ARBA" id="ARBA00022825"/>
    </source>
</evidence>
<protein>
    <submittedName>
        <fullName evidence="5">Uncharacterized peptidase Lmo0363</fullName>
        <ecNumber evidence="5">3.4.21.-</ecNumber>
    </submittedName>
</protein>
<name>A0A449BFM2_HAPAX</name>
<dbReference type="AlphaFoldDB" id="A0A449BFM2"/>
<dbReference type="Proteomes" id="UP000289841">
    <property type="component" value="Chromosome"/>
</dbReference>
<dbReference type="PANTHER" id="PTHR20842:SF0">
    <property type="entry name" value="ALPHA-ASPARTYL DIPEPTIDASE"/>
    <property type="match status" value="1"/>
</dbReference>
<reference evidence="5 6" key="1">
    <citation type="submission" date="2019-01" db="EMBL/GenBank/DDBJ databases">
        <authorList>
            <consortium name="Pathogen Informatics"/>
        </authorList>
    </citation>
    <scope>NUCLEOTIDE SEQUENCE [LARGE SCALE GENOMIC DNA]</scope>
    <source>
        <strain evidence="5 6">NCTC10138</strain>
    </source>
</reference>
<keyword evidence="6" id="KW-1185">Reference proteome</keyword>
<dbReference type="GO" id="GO:0008236">
    <property type="term" value="F:serine-type peptidase activity"/>
    <property type="evidence" value="ECO:0007669"/>
    <property type="project" value="UniProtKB-KW"/>
</dbReference>
<keyword evidence="4" id="KW-0720">Serine protease</keyword>
<evidence type="ECO:0000256" key="3">
    <source>
        <dbReference type="ARBA" id="ARBA00022801"/>
    </source>
</evidence>
<dbReference type="CDD" id="cd03129">
    <property type="entry name" value="GAT1_Peptidase_E_like"/>
    <property type="match status" value="1"/>
</dbReference>
<dbReference type="KEGG" id="aaxa:NCTC10138_01642"/>
<dbReference type="RefSeq" id="WP_026390260.1">
    <property type="nucleotide sequence ID" value="NZ_LR215048.1"/>
</dbReference>